<dbReference type="Pfam" id="PF07729">
    <property type="entry name" value="FCD"/>
    <property type="match status" value="1"/>
</dbReference>
<dbReference type="Gene3D" id="1.20.120.530">
    <property type="entry name" value="GntR ligand-binding domain-like"/>
    <property type="match status" value="1"/>
</dbReference>
<evidence type="ECO:0000256" key="1">
    <source>
        <dbReference type="ARBA" id="ARBA00023015"/>
    </source>
</evidence>
<keyword evidence="2" id="KW-0238">DNA-binding</keyword>
<evidence type="ECO:0000313" key="6">
    <source>
        <dbReference type="EMBL" id="UON92871.1"/>
    </source>
</evidence>
<feature type="domain" description="HTH gntR-type" evidence="4">
    <location>
        <begin position="15"/>
        <end position="85"/>
    </location>
</feature>
<evidence type="ECO:0000259" key="4">
    <source>
        <dbReference type="PROSITE" id="PS50949"/>
    </source>
</evidence>
<dbReference type="GO" id="GO:0003700">
    <property type="term" value="F:DNA-binding transcription factor activity"/>
    <property type="evidence" value="ECO:0007669"/>
    <property type="project" value="InterPro"/>
</dbReference>
<dbReference type="PANTHER" id="PTHR43537:SF5">
    <property type="entry name" value="UXU OPERON TRANSCRIPTIONAL REGULATOR"/>
    <property type="match status" value="1"/>
</dbReference>
<gene>
    <name evidence="5" type="ORF">LJ755_15235</name>
    <name evidence="6" type="ORF">MUK71_04285</name>
</gene>
<dbReference type="SMART" id="SM00895">
    <property type="entry name" value="FCD"/>
    <property type="match status" value="1"/>
</dbReference>
<reference evidence="5" key="1">
    <citation type="submission" date="2021-10" db="EMBL/GenBank/DDBJ databases">
        <title>Novel species in genus Arthrobacter.</title>
        <authorList>
            <person name="Liu Y."/>
        </authorList>
    </citation>
    <scope>NUCLEOTIDE SEQUENCE</scope>
    <source>
        <strain evidence="7">zg-Y462</strain>
        <strain evidence="5">Zg-Y462</strain>
    </source>
</reference>
<dbReference type="SUPFAM" id="SSF48008">
    <property type="entry name" value="GntR ligand-binding domain-like"/>
    <property type="match status" value="1"/>
</dbReference>
<name>A0A9X1SB51_9MICC</name>
<dbReference type="SMART" id="SM00345">
    <property type="entry name" value="HTH_GNTR"/>
    <property type="match status" value="1"/>
</dbReference>
<evidence type="ECO:0000313" key="8">
    <source>
        <dbReference type="Proteomes" id="UP001155145"/>
    </source>
</evidence>
<protein>
    <submittedName>
        <fullName evidence="5">GntR family transcriptional regulator</fullName>
    </submittedName>
</protein>
<evidence type="ECO:0000256" key="2">
    <source>
        <dbReference type="ARBA" id="ARBA00023125"/>
    </source>
</evidence>
<dbReference type="InterPro" id="IPR036388">
    <property type="entry name" value="WH-like_DNA-bd_sf"/>
</dbReference>
<keyword evidence="3" id="KW-0804">Transcription</keyword>
<dbReference type="Gene3D" id="1.10.10.10">
    <property type="entry name" value="Winged helix-like DNA-binding domain superfamily/Winged helix DNA-binding domain"/>
    <property type="match status" value="1"/>
</dbReference>
<keyword evidence="1" id="KW-0805">Transcription regulation</keyword>
<dbReference type="PROSITE" id="PS50949">
    <property type="entry name" value="HTH_GNTR"/>
    <property type="match status" value="1"/>
</dbReference>
<dbReference type="SUPFAM" id="SSF46785">
    <property type="entry name" value="Winged helix' DNA-binding domain"/>
    <property type="match status" value="1"/>
</dbReference>
<dbReference type="GO" id="GO:0003677">
    <property type="term" value="F:DNA binding"/>
    <property type="evidence" value="ECO:0007669"/>
    <property type="project" value="UniProtKB-KW"/>
</dbReference>
<dbReference type="InterPro" id="IPR000524">
    <property type="entry name" value="Tscrpt_reg_HTH_GntR"/>
</dbReference>
<keyword evidence="7" id="KW-1185">Reference proteome</keyword>
<dbReference type="RefSeq" id="WP_227904090.1">
    <property type="nucleotide sequence ID" value="NZ_CP094984.1"/>
</dbReference>
<dbReference type="EMBL" id="JAJFZT010000011">
    <property type="protein sequence ID" value="MCC3274077.1"/>
    <property type="molecule type" value="Genomic_DNA"/>
</dbReference>
<proteinExistence type="predicted"/>
<dbReference type="AlphaFoldDB" id="A0A9X1SB51"/>
<accession>A0A9X1SB51</accession>
<evidence type="ECO:0000256" key="3">
    <source>
        <dbReference type="ARBA" id="ARBA00023163"/>
    </source>
</evidence>
<dbReference type="PRINTS" id="PR00035">
    <property type="entry name" value="HTHGNTR"/>
</dbReference>
<organism evidence="5 8">
    <name type="scientific">Arthrobacter zhangbolii</name>
    <dbReference type="NCBI Taxonomy" id="2886936"/>
    <lineage>
        <taxon>Bacteria</taxon>
        <taxon>Bacillati</taxon>
        <taxon>Actinomycetota</taxon>
        <taxon>Actinomycetes</taxon>
        <taxon>Micrococcales</taxon>
        <taxon>Micrococcaceae</taxon>
        <taxon>Arthrobacter</taxon>
    </lineage>
</organism>
<dbReference type="InterPro" id="IPR036390">
    <property type="entry name" value="WH_DNA-bd_sf"/>
</dbReference>
<dbReference type="Pfam" id="PF00392">
    <property type="entry name" value="GntR"/>
    <property type="match status" value="1"/>
</dbReference>
<sequence length="247" mass="26412">MTGTVGGLDTPLESSSRVDEIVDRLVTAIAIGEYLPGSRLPAERDLAASLQVGRMTVRAAIARLVDQGLLRTQRGRNGGSFVCQEQPPTSSGPAVRRILSSRWEALRDTCEAVSLLQGTVCRAAAVNRTAADIDVLARRLEAFRAAASGLESQQADGQLHLAISAAAHNATLQAVLAEVEGRVSIAAPSHVWGDAAGMRDMEKRSLADHELLVAAIIEQRAADAERIGREHARIDLELLESALDRWV</sequence>
<dbReference type="Proteomes" id="UP001155145">
    <property type="component" value="Unassembled WGS sequence"/>
</dbReference>
<dbReference type="InterPro" id="IPR011711">
    <property type="entry name" value="GntR_C"/>
</dbReference>
<dbReference type="PANTHER" id="PTHR43537">
    <property type="entry name" value="TRANSCRIPTIONAL REGULATOR, GNTR FAMILY"/>
    <property type="match status" value="1"/>
</dbReference>
<evidence type="ECO:0000313" key="5">
    <source>
        <dbReference type="EMBL" id="MCC3274077.1"/>
    </source>
</evidence>
<dbReference type="EMBL" id="CP094984">
    <property type="protein sequence ID" value="UON92871.1"/>
    <property type="molecule type" value="Genomic_DNA"/>
</dbReference>
<dbReference type="InterPro" id="IPR008920">
    <property type="entry name" value="TF_FadR/GntR_C"/>
</dbReference>
<dbReference type="Proteomes" id="UP000829758">
    <property type="component" value="Chromosome"/>
</dbReference>
<evidence type="ECO:0000313" key="7">
    <source>
        <dbReference type="Proteomes" id="UP000829758"/>
    </source>
</evidence>
<dbReference type="CDD" id="cd07377">
    <property type="entry name" value="WHTH_GntR"/>
    <property type="match status" value="1"/>
</dbReference>